<dbReference type="PANTHER" id="PTHR31828">
    <property type="entry name" value="PHOSPHOLIPASE A1-IIGAMMA"/>
    <property type="match status" value="1"/>
</dbReference>
<organism evidence="3 4">
    <name type="scientific">Hibiscus sabdariffa</name>
    <name type="common">roselle</name>
    <dbReference type="NCBI Taxonomy" id="183260"/>
    <lineage>
        <taxon>Eukaryota</taxon>
        <taxon>Viridiplantae</taxon>
        <taxon>Streptophyta</taxon>
        <taxon>Embryophyta</taxon>
        <taxon>Tracheophyta</taxon>
        <taxon>Spermatophyta</taxon>
        <taxon>Magnoliopsida</taxon>
        <taxon>eudicotyledons</taxon>
        <taxon>Gunneridae</taxon>
        <taxon>Pentapetalae</taxon>
        <taxon>rosids</taxon>
        <taxon>malvids</taxon>
        <taxon>Malvales</taxon>
        <taxon>Malvaceae</taxon>
        <taxon>Malvoideae</taxon>
        <taxon>Hibiscus</taxon>
    </lineage>
</organism>
<comment type="similarity">
    <text evidence="2">Belongs to the AB hydrolase superfamily. Lipase family.</text>
</comment>
<gene>
    <name evidence="3" type="ORF">V6N11_060504</name>
</gene>
<evidence type="ECO:0000256" key="2">
    <source>
        <dbReference type="RuleBase" id="RU367093"/>
    </source>
</evidence>
<comment type="function">
    <text evidence="2">Acylhydrolase that catalyzes the hydrolysis of phospholipids at the sn-1 position.</text>
</comment>
<reference evidence="3 4" key="1">
    <citation type="journal article" date="2024" name="G3 (Bethesda)">
        <title>Genome assembly of Hibiscus sabdariffa L. provides insights into metabolisms of medicinal natural products.</title>
        <authorList>
            <person name="Kim T."/>
        </authorList>
    </citation>
    <scope>NUCLEOTIDE SEQUENCE [LARGE SCALE GENOMIC DNA]</scope>
    <source>
        <strain evidence="3">TK-2024</strain>
        <tissue evidence="3">Old leaves</tissue>
    </source>
</reference>
<keyword evidence="2" id="KW-0442">Lipid degradation</keyword>
<dbReference type="Proteomes" id="UP001396334">
    <property type="component" value="Unassembled WGS sequence"/>
</dbReference>
<proteinExistence type="inferred from homology"/>
<keyword evidence="2" id="KW-0443">Lipid metabolism</keyword>
<name>A0ABR2QQU3_9ROSI</name>
<accession>A0ABR2QQU3</accession>
<dbReference type="EC" id="3.1.1.-" evidence="2"/>
<dbReference type="PANTHER" id="PTHR31828:SF20">
    <property type="entry name" value="PHOSPHOLIPASE A1"/>
    <property type="match status" value="1"/>
</dbReference>
<evidence type="ECO:0000256" key="1">
    <source>
        <dbReference type="ARBA" id="ARBA00022801"/>
    </source>
</evidence>
<evidence type="ECO:0000313" key="4">
    <source>
        <dbReference type="Proteomes" id="UP001396334"/>
    </source>
</evidence>
<comment type="caution">
    <text evidence="3">The sequence shown here is derived from an EMBL/GenBank/DDBJ whole genome shotgun (WGS) entry which is preliminary data.</text>
</comment>
<dbReference type="InterPro" id="IPR033556">
    <property type="entry name" value="PLA"/>
</dbReference>
<dbReference type="InterPro" id="IPR029058">
    <property type="entry name" value="AB_hydrolase_fold"/>
</dbReference>
<evidence type="ECO:0000313" key="3">
    <source>
        <dbReference type="EMBL" id="KAK9002930.1"/>
    </source>
</evidence>
<sequence>MSSMTTEVEASSSIASRWRELSGDKGWDGLLHPLDLHLRRYIIHYGERAASVGDLYDMNKDGGCPKEEFLAKACLEKGNNFKYSVTHYIHAGSDSVEPAWFGFVAVTTDEGKAVLGRRDILIAWRGTITSSEWFNNAAFFRTSASGLFGDGTEALVHSGFLSLYTGTRAVPGPGQ</sequence>
<protein>
    <recommendedName>
        <fullName evidence="2">Phospholipase A1</fullName>
        <ecNumber evidence="2">3.1.1.-</ecNumber>
    </recommendedName>
</protein>
<dbReference type="EMBL" id="JBBPBN010000034">
    <property type="protein sequence ID" value="KAK9002930.1"/>
    <property type="molecule type" value="Genomic_DNA"/>
</dbReference>
<keyword evidence="1 2" id="KW-0378">Hydrolase</keyword>
<keyword evidence="4" id="KW-1185">Reference proteome</keyword>
<dbReference type="Gene3D" id="3.40.50.1820">
    <property type="entry name" value="alpha/beta hydrolase"/>
    <property type="match status" value="1"/>
</dbReference>